<dbReference type="Proteomes" id="UP001285921">
    <property type="component" value="Unassembled WGS sequence"/>
</dbReference>
<dbReference type="Gene3D" id="1.10.10.10">
    <property type="entry name" value="Winged helix-like DNA-binding domain superfamily/Winged helix DNA-binding domain"/>
    <property type="match status" value="1"/>
</dbReference>
<evidence type="ECO:0000259" key="4">
    <source>
        <dbReference type="PROSITE" id="PS50995"/>
    </source>
</evidence>
<dbReference type="EMBL" id="BTCL01000009">
    <property type="protein sequence ID" value="GMK45849.1"/>
    <property type="molecule type" value="Genomic_DNA"/>
</dbReference>
<keyword evidence="3" id="KW-0804">Transcription</keyword>
<sequence length="148" mass="16417">MTNASEELINLIGQFRLFLKNVANDWSKKTMAGMNTTQFKLLYTLHSSGPLKVSELAELLGLTSGAITGIADKMLAEGLISRERTADDRRVVIIALTSAGDKLVNQVMECHEELFSSFFNGLPEEDLQHLRRIFSKLTANMDEGKLGK</sequence>
<evidence type="ECO:0000313" key="5">
    <source>
        <dbReference type="EMBL" id="GMK45849.1"/>
    </source>
</evidence>
<dbReference type="SUPFAM" id="SSF46785">
    <property type="entry name" value="Winged helix' DNA-binding domain"/>
    <property type="match status" value="1"/>
</dbReference>
<evidence type="ECO:0000256" key="2">
    <source>
        <dbReference type="ARBA" id="ARBA00023125"/>
    </source>
</evidence>
<dbReference type="InterPro" id="IPR036388">
    <property type="entry name" value="WH-like_DNA-bd_sf"/>
</dbReference>
<name>A0ABQ6NM47_9BACL</name>
<keyword evidence="1" id="KW-0805">Transcription regulation</keyword>
<dbReference type="PANTHER" id="PTHR42756:SF1">
    <property type="entry name" value="TRANSCRIPTIONAL REPRESSOR OF EMRAB OPERON"/>
    <property type="match status" value="1"/>
</dbReference>
<feature type="domain" description="HTH marR-type" evidence="4">
    <location>
        <begin position="5"/>
        <end position="139"/>
    </location>
</feature>
<organism evidence="5 6">
    <name type="scientific">Paenibacillus glycanilyticus</name>
    <dbReference type="NCBI Taxonomy" id="126569"/>
    <lineage>
        <taxon>Bacteria</taxon>
        <taxon>Bacillati</taxon>
        <taxon>Bacillota</taxon>
        <taxon>Bacilli</taxon>
        <taxon>Bacillales</taxon>
        <taxon>Paenibacillaceae</taxon>
        <taxon>Paenibacillus</taxon>
    </lineage>
</organism>
<dbReference type="SMART" id="SM00347">
    <property type="entry name" value="HTH_MARR"/>
    <property type="match status" value="1"/>
</dbReference>
<dbReference type="PROSITE" id="PS50995">
    <property type="entry name" value="HTH_MARR_2"/>
    <property type="match status" value="1"/>
</dbReference>
<reference evidence="5 6" key="1">
    <citation type="submission" date="2023-05" db="EMBL/GenBank/DDBJ databases">
        <title>Draft genome of Paenibacillus sp. CCS26.</title>
        <authorList>
            <person name="Akita H."/>
            <person name="Shinto Y."/>
            <person name="Kimura Z."/>
        </authorList>
    </citation>
    <scope>NUCLEOTIDE SEQUENCE [LARGE SCALE GENOMIC DNA]</scope>
    <source>
        <strain evidence="5 6">CCS26</strain>
    </source>
</reference>
<proteinExistence type="predicted"/>
<dbReference type="InterPro" id="IPR036390">
    <property type="entry name" value="WH_DNA-bd_sf"/>
</dbReference>
<dbReference type="PRINTS" id="PR00598">
    <property type="entry name" value="HTHMARR"/>
</dbReference>
<dbReference type="CDD" id="cd00090">
    <property type="entry name" value="HTH_ARSR"/>
    <property type="match status" value="1"/>
</dbReference>
<dbReference type="InterPro" id="IPR011991">
    <property type="entry name" value="ArsR-like_HTH"/>
</dbReference>
<gene>
    <name evidence="5" type="ORF">PghCCS26_29770</name>
</gene>
<dbReference type="PROSITE" id="PS01117">
    <property type="entry name" value="HTH_MARR_1"/>
    <property type="match status" value="1"/>
</dbReference>
<accession>A0ABQ6NM47</accession>
<comment type="caution">
    <text evidence="5">The sequence shown here is derived from an EMBL/GenBank/DDBJ whole genome shotgun (WGS) entry which is preliminary data.</text>
</comment>
<keyword evidence="2" id="KW-0238">DNA-binding</keyword>
<evidence type="ECO:0000256" key="3">
    <source>
        <dbReference type="ARBA" id="ARBA00023163"/>
    </source>
</evidence>
<dbReference type="RefSeq" id="WP_317980408.1">
    <property type="nucleotide sequence ID" value="NZ_BTCL01000009.1"/>
</dbReference>
<protein>
    <recommendedName>
        <fullName evidence="4">HTH marR-type domain-containing protein</fullName>
    </recommendedName>
</protein>
<dbReference type="Pfam" id="PF01047">
    <property type="entry name" value="MarR"/>
    <property type="match status" value="1"/>
</dbReference>
<evidence type="ECO:0000313" key="6">
    <source>
        <dbReference type="Proteomes" id="UP001285921"/>
    </source>
</evidence>
<keyword evidence="6" id="KW-1185">Reference proteome</keyword>
<dbReference type="InterPro" id="IPR000835">
    <property type="entry name" value="HTH_MarR-typ"/>
</dbReference>
<dbReference type="PANTHER" id="PTHR42756">
    <property type="entry name" value="TRANSCRIPTIONAL REGULATOR, MARR"/>
    <property type="match status" value="1"/>
</dbReference>
<dbReference type="InterPro" id="IPR023187">
    <property type="entry name" value="Tscrpt_reg_MarR-type_CS"/>
</dbReference>
<evidence type="ECO:0000256" key="1">
    <source>
        <dbReference type="ARBA" id="ARBA00023015"/>
    </source>
</evidence>